<reference evidence="2" key="1">
    <citation type="submission" date="2019-12" db="EMBL/GenBank/DDBJ databases">
        <authorList>
            <person name="Scholes J."/>
        </authorList>
    </citation>
    <scope>NUCLEOTIDE SEQUENCE</scope>
</reference>
<name>A0A9N7NW27_STRHE</name>
<evidence type="ECO:0000313" key="2">
    <source>
        <dbReference type="EMBL" id="CAA0839327.1"/>
    </source>
</evidence>
<feature type="region of interest" description="Disordered" evidence="1">
    <location>
        <begin position="203"/>
        <end position="228"/>
    </location>
</feature>
<dbReference type="InterPro" id="IPR011344">
    <property type="entry name" value="ssDNA-bd"/>
</dbReference>
<proteinExistence type="predicted"/>
<protein>
    <submittedName>
        <fullName evidence="2">Protein OSB2- chloroplastic</fullName>
    </submittedName>
</protein>
<dbReference type="OrthoDB" id="669963at2759"/>
<comment type="caution">
    <text evidence="2">The sequence shown here is derived from an EMBL/GenBank/DDBJ whole genome shotgun (WGS) entry which is preliminary data.</text>
</comment>
<evidence type="ECO:0000256" key="1">
    <source>
        <dbReference type="SAM" id="MobiDB-lite"/>
    </source>
</evidence>
<evidence type="ECO:0000313" key="3">
    <source>
        <dbReference type="Proteomes" id="UP001153555"/>
    </source>
</evidence>
<sequence length="357" mass="39698">MSSHLIFSSPSPAMCLLNLHPKLGALLQCELYSTKTTARGGSRKTPVPTKPKPQRARKQSEALTAVWPKPGTISYQSKAANFVNLIGRVGIPIRYESAGVGKHLASTVISLMNGGVKDPLKIPVLFEGLLARVVSGHVRENDCVFVSGHLSVGPTSPVGKFHVVAENINFVVGLEKNSLCGLGTDSSVENEANLFDELPQRAKTEDNKSLANSESGNGGGSGLGKGDGKRTRDLWRRLFSHDEQWWDFREHKANGLVKANHPDFKLKRTGEPLWLTNAPKWVLRHYWIDEILFDEKSQSQIDYSWKDLVENFDDWWDNRATKKNPKGPDFVHKDTGECLWLNSSPSWVLSKLPPVRN</sequence>
<feature type="compositionally biased region" description="Gly residues" evidence="1">
    <location>
        <begin position="216"/>
        <end position="225"/>
    </location>
</feature>
<dbReference type="PANTHER" id="PTHR10302">
    <property type="entry name" value="SINGLE-STRANDED DNA-BINDING PROTEIN"/>
    <property type="match status" value="1"/>
</dbReference>
<dbReference type="Proteomes" id="UP001153555">
    <property type="component" value="Unassembled WGS sequence"/>
</dbReference>
<dbReference type="PANTHER" id="PTHR10302:SF23">
    <property type="entry name" value="PROTEIN OSB4, CHLOROPLASTIC"/>
    <property type="match status" value="1"/>
</dbReference>
<feature type="region of interest" description="Disordered" evidence="1">
    <location>
        <begin position="37"/>
        <end position="59"/>
    </location>
</feature>
<dbReference type="GO" id="GO:0006264">
    <property type="term" value="P:mitochondrial DNA replication"/>
    <property type="evidence" value="ECO:0007669"/>
    <property type="project" value="TreeGrafter"/>
</dbReference>
<dbReference type="AlphaFoldDB" id="A0A9N7NW27"/>
<keyword evidence="3" id="KW-1185">Reference proteome</keyword>
<dbReference type="GO" id="GO:0042645">
    <property type="term" value="C:mitochondrial nucleoid"/>
    <property type="evidence" value="ECO:0007669"/>
    <property type="project" value="TreeGrafter"/>
</dbReference>
<gene>
    <name evidence="2" type="ORF">SHERM_05896</name>
</gene>
<dbReference type="EMBL" id="CACSLK010031421">
    <property type="protein sequence ID" value="CAA0839327.1"/>
    <property type="molecule type" value="Genomic_DNA"/>
</dbReference>
<accession>A0A9N7NW27</accession>
<organism evidence="2 3">
    <name type="scientific">Striga hermonthica</name>
    <name type="common">Purple witchweed</name>
    <name type="synonym">Buchnera hermonthica</name>
    <dbReference type="NCBI Taxonomy" id="68872"/>
    <lineage>
        <taxon>Eukaryota</taxon>
        <taxon>Viridiplantae</taxon>
        <taxon>Streptophyta</taxon>
        <taxon>Embryophyta</taxon>
        <taxon>Tracheophyta</taxon>
        <taxon>Spermatophyta</taxon>
        <taxon>Magnoliopsida</taxon>
        <taxon>eudicotyledons</taxon>
        <taxon>Gunneridae</taxon>
        <taxon>Pentapetalae</taxon>
        <taxon>asterids</taxon>
        <taxon>lamiids</taxon>
        <taxon>Lamiales</taxon>
        <taxon>Orobanchaceae</taxon>
        <taxon>Buchnereae</taxon>
        <taxon>Striga</taxon>
    </lineage>
</organism>
<dbReference type="GO" id="GO:0003697">
    <property type="term" value="F:single-stranded DNA binding"/>
    <property type="evidence" value="ECO:0007669"/>
    <property type="project" value="InterPro"/>
</dbReference>